<dbReference type="CDD" id="cd02208">
    <property type="entry name" value="cupin_RmlC-like"/>
    <property type="match status" value="1"/>
</dbReference>
<dbReference type="AlphaFoldDB" id="A0A0U5H441"/>
<proteinExistence type="predicted"/>
<dbReference type="OrthoDB" id="192542at2157"/>
<dbReference type="RefSeq" id="WP_059056454.1">
    <property type="nucleotide sequence ID" value="NZ_CEML01000002.1"/>
</dbReference>
<dbReference type="EMBL" id="LN831302">
    <property type="protein sequence ID" value="CQH53740.1"/>
    <property type="molecule type" value="Genomic_DNA"/>
</dbReference>
<dbReference type="InterPro" id="IPR014710">
    <property type="entry name" value="RmlC-like_jellyroll"/>
</dbReference>
<dbReference type="KEGG" id="hhb:Hhub_2000"/>
<dbReference type="Proteomes" id="UP000066737">
    <property type="component" value="Chromosome I"/>
</dbReference>
<keyword evidence="4" id="KW-1185">Reference proteome</keyword>
<dbReference type="PANTHER" id="PTHR35848">
    <property type="entry name" value="OXALATE-BINDING PROTEIN"/>
    <property type="match status" value="1"/>
</dbReference>
<keyword evidence="1" id="KW-0479">Metal-binding</keyword>
<dbReference type="InterPro" id="IPR011051">
    <property type="entry name" value="RmlC_Cupin_sf"/>
</dbReference>
<evidence type="ECO:0000256" key="1">
    <source>
        <dbReference type="ARBA" id="ARBA00022723"/>
    </source>
</evidence>
<evidence type="ECO:0000313" key="4">
    <source>
        <dbReference type="Proteomes" id="UP000066737"/>
    </source>
</evidence>
<dbReference type="InterPro" id="IPR051610">
    <property type="entry name" value="GPI/OXD"/>
</dbReference>
<evidence type="ECO:0000313" key="3">
    <source>
        <dbReference type="EMBL" id="CQH53740.1"/>
    </source>
</evidence>
<gene>
    <name evidence="3" type="ORF">HHUB_2000</name>
</gene>
<accession>A0A0U5H441</accession>
<dbReference type="Gene3D" id="2.60.120.10">
    <property type="entry name" value="Jelly Rolls"/>
    <property type="match status" value="1"/>
</dbReference>
<protein>
    <submittedName>
        <fullName evidence="3">Cupin 2 barrel domain protein</fullName>
    </submittedName>
</protein>
<reference evidence="4" key="1">
    <citation type="journal article" date="2016" name="Environ. Microbiol.">
        <title>The complete genome of a viable archaeum isolated from 123-million-year-old rock salt.</title>
        <authorList>
            <person name="Jaakkola S.T."/>
            <person name="Pfeiffer F."/>
            <person name="Ravantti J.J."/>
            <person name="Guo Q."/>
            <person name="Liu Y."/>
            <person name="Chen X."/>
            <person name="Ma H."/>
            <person name="Yang C."/>
            <person name="Oksanen H.M."/>
            <person name="Bamford D.H."/>
        </authorList>
    </citation>
    <scope>NUCLEOTIDE SEQUENCE</scope>
    <source>
        <strain evidence="4">JI20-1</strain>
    </source>
</reference>
<dbReference type="Pfam" id="PF07883">
    <property type="entry name" value="Cupin_2"/>
    <property type="match status" value="1"/>
</dbReference>
<organism evidence="3 4">
    <name type="scientific">Halobacterium hubeiense</name>
    <dbReference type="NCBI Taxonomy" id="1407499"/>
    <lineage>
        <taxon>Archaea</taxon>
        <taxon>Methanobacteriati</taxon>
        <taxon>Methanobacteriota</taxon>
        <taxon>Stenosarchaea group</taxon>
        <taxon>Halobacteria</taxon>
        <taxon>Halobacteriales</taxon>
        <taxon>Halobacteriaceae</taxon>
        <taxon>Halobacterium</taxon>
    </lineage>
</organism>
<dbReference type="SUPFAM" id="SSF51182">
    <property type="entry name" value="RmlC-like cupins"/>
    <property type="match status" value="1"/>
</dbReference>
<dbReference type="GeneID" id="26658672"/>
<dbReference type="InterPro" id="IPR013096">
    <property type="entry name" value="Cupin_2"/>
</dbReference>
<dbReference type="PANTHER" id="PTHR35848:SF9">
    <property type="entry name" value="SLL1358 PROTEIN"/>
    <property type="match status" value="1"/>
</dbReference>
<feature type="domain" description="Cupin type-2" evidence="2">
    <location>
        <begin position="37"/>
        <end position="107"/>
    </location>
</feature>
<dbReference type="STRING" id="1407499.HHUB_2000"/>
<name>A0A0U5H441_9EURY</name>
<dbReference type="GO" id="GO:0046872">
    <property type="term" value="F:metal ion binding"/>
    <property type="evidence" value="ECO:0007669"/>
    <property type="project" value="UniProtKB-KW"/>
</dbReference>
<sequence>MGYRIVDPDDVEVPDGRPCEYRSLTEAGDLDEMAVNLFRAEPGEQVPLAYHYHEQQEEAFFVLSGTLFVETPERTYEVPEGHLFTVDPESPQRAHNPEDADERVELLAVGAPPAPDDAVAYDPGEDD</sequence>
<evidence type="ECO:0000259" key="2">
    <source>
        <dbReference type="Pfam" id="PF07883"/>
    </source>
</evidence>